<name>A0ABQ9NDN6_HEVBR</name>
<feature type="domain" description="O-methyltransferase dimerisation" evidence="5">
    <location>
        <begin position="37"/>
        <end position="123"/>
    </location>
</feature>
<evidence type="ECO:0000259" key="5">
    <source>
        <dbReference type="Pfam" id="PF08100"/>
    </source>
</evidence>
<feature type="domain" description="O-methyltransferase C-terminal" evidence="4">
    <location>
        <begin position="144"/>
        <end position="348"/>
    </location>
</feature>
<dbReference type="InterPro" id="IPR016461">
    <property type="entry name" value="COMT-like"/>
</dbReference>
<evidence type="ECO:0000313" key="6">
    <source>
        <dbReference type="EMBL" id="KAJ9190591.1"/>
    </source>
</evidence>
<gene>
    <name evidence="6" type="ORF">P3X46_001776</name>
</gene>
<dbReference type="PIRSF" id="PIRSF005739">
    <property type="entry name" value="O-mtase"/>
    <property type="match status" value="1"/>
</dbReference>
<keyword evidence="3" id="KW-0949">S-adenosyl-L-methionine</keyword>
<dbReference type="Pfam" id="PF08100">
    <property type="entry name" value="Dimerisation"/>
    <property type="match status" value="1"/>
</dbReference>
<evidence type="ECO:0000259" key="4">
    <source>
        <dbReference type="Pfam" id="PF00891"/>
    </source>
</evidence>
<dbReference type="EMBL" id="JARPOI010000001">
    <property type="protein sequence ID" value="KAJ9190591.1"/>
    <property type="molecule type" value="Genomic_DNA"/>
</dbReference>
<reference evidence="6" key="1">
    <citation type="journal article" date="2023" name="Plant Biotechnol. J.">
        <title>Chromosome-level wild Hevea brasiliensis genome provides new tools for genomic-assisted breeding and valuable loci to elevate rubber yield.</title>
        <authorList>
            <person name="Cheng H."/>
            <person name="Song X."/>
            <person name="Hu Y."/>
            <person name="Wu T."/>
            <person name="Yang Q."/>
            <person name="An Z."/>
            <person name="Feng S."/>
            <person name="Deng Z."/>
            <person name="Wu W."/>
            <person name="Zeng X."/>
            <person name="Tu M."/>
            <person name="Wang X."/>
            <person name="Huang H."/>
        </authorList>
    </citation>
    <scope>NUCLEOTIDE SEQUENCE</scope>
    <source>
        <strain evidence="6">MT/VB/25A 57/8</strain>
    </source>
</reference>
<keyword evidence="7" id="KW-1185">Reference proteome</keyword>
<dbReference type="Proteomes" id="UP001174677">
    <property type="component" value="Chromosome 1"/>
</dbReference>
<proteinExistence type="predicted"/>
<evidence type="ECO:0000256" key="1">
    <source>
        <dbReference type="ARBA" id="ARBA00022603"/>
    </source>
</evidence>
<dbReference type="Pfam" id="PF00891">
    <property type="entry name" value="Methyltransf_2"/>
    <property type="match status" value="1"/>
</dbReference>
<dbReference type="InterPro" id="IPR036388">
    <property type="entry name" value="WH-like_DNA-bd_sf"/>
</dbReference>
<dbReference type="Gene3D" id="1.10.10.10">
    <property type="entry name" value="Winged helix-like DNA-binding domain superfamily/Winged helix DNA-binding domain"/>
    <property type="match status" value="1"/>
</dbReference>
<evidence type="ECO:0000256" key="3">
    <source>
        <dbReference type="ARBA" id="ARBA00022691"/>
    </source>
</evidence>
<comment type="caution">
    <text evidence="6">The sequence shown here is derived from an EMBL/GenBank/DDBJ whole genome shotgun (WGS) entry which is preliminary data.</text>
</comment>
<evidence type="ECO:0000313" key="7">
    <source>
        <dbReference type="Proteomes" id="UP001174677"/>
    </source>
</evidence>
<dbReference type="SUPFAM" id="SSF46785">
    <property type="entry name" value="Winged helix' DNA-binding domain"/>
    <property type="match status" value="1"/>
</dbReference>
<evidence type="ECO:0000256" key="2">
    <source>
        <dbReference type="ARBA" id="ARBA00022679"/>
    </source>
</evidence>
<keyword evidence="1" id="KW-0489">Methyltransferase</keyword>
<evidence type="ECO:0008006" key="8">
    <source>
        <dbReference type="Google" id="ProtNLM"/>
    </source>
</evidence>
<dbReference type="InterPro" id="IPR029063">
    <property type="entry name" value="SAM-dependent_MTases_sf"/>
</dbReference>
<dbReference type="Gene3D" id="3.40.50.150">
    <property type="entry name" value="Vaccinia Virus protein VP39"/>
    <property type="match status" value="1"/>
</dbReference>
<sequence>MSSTQNKAALSNSLLPVSQEDDDEAYICALYLRSADVFSHALSTCLRLDLFDIIAQAGPAAHLTAAEITAQLPTQNPDAVPMIDRMLRLFACYSLLTCSLRTVDDHVIERRYGLSRTGQLFVKNKDGVSMAASSSDDKSWTEAWFYLKDAILEGGNPFEKAHGVPMYKHISLNQESVKNFNKAMDNLSSYILSKVLDTYSGFRGLNSLVDVGGGSGVAINMIISKYPSISAINFDLPHVIKEAPPRPGVKHVGGDMFSGIPSAEAIMTKDVLHNWSDEHCIKILKNCHDALPKGGKVIVVSHIMPEVMDPSIATKYVCQLDVMMFLFPGGKQRTEKEFKALGNAAGFSGFQFICYVAYNAVGVLEFYK</sequence>
<dbReference type="SUPFAM" id="SSF53335">
    <property type="entry name" value="S-adenosyl-L-methionine-dependent methyltransferases"/>
    <property type="match status" value="1"/>
</dbReference>
<dbReference type="PROSITE" id="PS51683">
    <property type="entry name" value="SAM_OMT_II"/>
    <property type="match status" value="1"/>
</dbReference>
<accession>A0ABQ9NDN6</accession>
<protein>
    <recommendedName>
        <fullName evidence="8">O-methyltransferase domain-containing protein</fullName>
    </recommendedName>
</protein>
<dbReference type="InterPro" id="IPR036390">
    <property type="entry name" value="WH_DNA-bd_sf"/>
</dbReference>
<keyword evidence="2" id="KW-0808">Transferase</keyword>
<organism evidence="6 7">
    <name type="scientific">Hevea brasiliensis</name>
    <name type="common">Para rubber tree</name>
    <name type="synonym">Siphonia brasiliensis</name>
    <dbReference type="NCBI Taxonomy" id="3981"/>
    <lineage>
        <taxon>Eukaryota</taxon>
        <taxon>Viridiplantae</taxon>
        <taxon>Streptophyta</taxon>
        <taxon>Embryophyta</taxon>
        <taxon>Tracheophyta</taxon>
        <taxon>Spermatophyta</taxon>
        <taxon>Magnoliopsida</taxon>
        <taxon>eudicotyledons</taxon>
        <taxon>Gunneridae</taxon>
        <taxon>Pentapetalae</taxon>
        <taxon>rosids</taxon>
        <taxon>fabids</taxon>
        <taxon>Malpighiales</taxon>
        <taxon>Euphorbiaceae</taxon>
        <taxon>Crotonoideae</taxon>
        <taxon>Micrandreae</taxon>
        <taxon>Hevea</taxon>
    </lineage>
</organism>
<dbReference type="InterPro" id="IPR001077">
    <property type="entry name" value="COMT_C"/>
</dbReference>
<dbReference type="PANTHER" id="PTHR11746">
    <property type="entry name" value="O-METHYLTRANSFERASE"/>
    <property type="match status" value="1"/>
</dbReference>
<dbReference type="InterPro" id="IPR012967">
    <property type="entry name" value="COMT_dimerisation"/>
</dbReference>